<comment type="caution">
    <text evidence="2">The sequence shown here is derived from an EMBL/GenBank/DDBJ whole genome shotgun (WGS) entry which is preliminary data.</text>
</comment>
<feature type="region of interest" description="Disordered" evidence="1">
    <location>
        <begin position="183"/>
        <end position="203"/>
    </location>
</feature>
<reference evidence="2" key="1">
    <citation type="journal article" date="2023" name="Science">
        <title>Genome structures resolve the early diversification of teleost fishes.</title>
        <authorList>
            <person name="Parey E."/>
            <person name="Louis A."/>
            <person name="Montfort J."/>
            <person name="Bouchez O."/>
            <person name="Roques C."/>
            <person name="Iampietro C."/>
            <person name="Lluch J."/>
            <person name="Castinel A."/>
            <person name="Donnadieu C."/>
            <person name="Desvignes T."/>
            <person name="Floi Bucao C."/>
            <person name="Jouanno E."/>
            <person name="Wen M."/>
            <person name="Mejri S."/>
            <person name="Dirks R."/>
            <person name="Jansen H."/>
            <person name="Henkel C."/>
            <person name="Chen W.J."/>
            <person name="Zahm M."/>
            <person name="Cabau C."/>
            <person name="Klopp C."/>
            <person name="Thompson A.W."/>
            <person name="Robinson-Rechavi M."/>
            <person name="Braasch I."/>
            <person name="Lecointre G."/>
            <person name="Bobe J."/>
            <person name="Postlethwait J.H."/>
            <person name="Berthelot C."/>
            <person name="Roest Crollius H."/>
            <person name="Guiguen Y."/>
        </authorList>
    </citation>
    <scope>NUCLEOTIDE SEQUENCE</scope>
    <source>
        <strain evidence="2">WJC10195</strain>
    </source>
</reference>
<gene>
    <name evidence="2" type="ORF">SKAU_G00065290</name>
</gene>
<proteinExistence type="predicted"/>
<keyword evidence="3" id="KW-1185">Reference proteome</keyword>
<protein>
    <submittedName>
        <fullName evidence="2">Uncharacterized protein</fullName>
    </submittedName>
</protein>
<accession>A0A9Q1G5N4</accession>
<evidence type="ECO:0000313" key="3">
    <source>
        <dbReference type="Proteomes" id="UP001152622"/>
    </source>
</evidence>
<dbReference type="AlphaFoldDB" id="A0A9Q1G5N4"/>
<organism evidence="2 3">
    <name type="scientific">Synaphobranchus kaupii</name>
    <name type="common">Kaup's arrowtooth eel</name>
    <dbReference type="NCBI Taxonomy" id="118154"/>
    <lineage>
        <taxon>Eukaryota</taxon>
        <taxon>Metazoa</taxon>
        <taxon>Chordata</taxon>
        <taxon>Craniata</taxon>
        <taxon>Vertebrata</taxon>
        <taxon>Euteleostomi</taxon>
        <taxon>Actinopterygii</taxon>
        <taxon>Neopterygii</taxon>
        <taxon>Teleostei</taxon>
        <taxon>Anguilliformes</taxon>
        <taxon>Synaphobranchidae</taxon>
        <taxon>Synaphobranchus</taxon>
    </lineage>
</organism>
<evidence type="ECO:0000256" key="1">
    <source>
        <dbReference type="SAM" id="MobiDB-lite"/>
    </source>
</evidence>
<sequence length="227" mass="24880">MKHARSLLRCESWRERLDEIKVAPVYAAWSAEDATLTLQYLHSGRAGVTLADWIAGEVRDAGVSLALSDQIPPFCLGRQVHGGSVTALVYGQAAQIASDESTAQQPEDFFPPTIHSRAFRRDFLPKRTARAPCLWRAPQCDRPVGSDAVGKWLDCTANKSLPVPISPPAHPERSKRAKACSVPRSLRPAGPPPQHARFPKPDNILQPGRKFTMCAGSGPRDSMYCEC</sequence>
<dbReference type="Proteomes" id="UP001152622">
    <property type="component" value="Chromosome 2"/>
</dbReference>
<name>A0A9Q1G5N4_SYNKA</name>
<evidence type="ECO:0000313" key="2">
    <source>
        <dbReference type="EMBL" id="KAJ8375949.1"/>
    </source>
</evidence>
<dbReference type="EMBL" id="JAINUF010000002">
    <property type="protein sequence ID" value="KAJ8375949.1"/>
    <property type="molecule type" value="Genomic_DNA"/>
</dbReference>